<reference evidence="2" key="1">
    <citation type="journal article" date="2014" name="Int. J. Syst. Evol. Microbiol.">
        <title>Complete genome sequence of Corynebacterium casei LMG S-19264T (=DSM 44701T), isolated from a smear-ripened cheese.</title>
        <authorList>
            <consortium name="US DOE Joint Genome Institute (JGI-PGF)"/>
            <person name="Walter F."/>
            <person name="Albersmeier A."/>
            <person name="Kalinowski J."/>
            <person name="Ruckert C."/>
        </authorList>
    </citation>
    <scope>NUCLEOTIDE SEQUENCE</scope>
    <source>
        <strain evidence="2">JCM 3093</strain>
    </source>
</reference>
<proteinExistence type="predicted"/>
<dbReference type="AlphaFoldDB" id="A0AA37F500"/>
<gene>
    <name evidence="2" type="ORF">GCM10010126_34540</name>
</gene>
<dbReference type="PANTHER" id="PTHR43056">
    <property type="entry name" value="PEPTIDASE S9 PROLYL OLIGOPEPTIDASE"/>
    <property type="match status" value="1"/>
</dbReference>
<dbReference type="GO" id="GO:0006508">
    <property type="term" value="P:proteolysis"/>
    <property type="evidence" value="ECO:0007669"/>
    <property type="project" value="InterPro"/>
</dbReference>
<organism evidence="2 3">
    <name type="scientific">Planomonospora parontospora</name>
    <dbReference type="NCBI Taxonomy" id="58119"/>
    <lineage>
        <taxon>Bacteria</taxon>
        <taxon>Bacillati</taxon>
        <taxon>Actinomycetota</taxon>
        <taxon>Actinomycetes</taxon>
        <taxon>Streptosporangiales</taxon>
        <taxon>Streptosporangiaceae</taxon>
        <taxon>Planomonospora</taxon>
    </lineage>
</organism>
<comment type="caution">
    <text evidence="2">The sequence shown here is derived from an EMBL/GenBank/DDBJ whole genome shotgun (WGS) entry which is preliminary data.</text>
</comment>
<keyword evidence="2" id="KW-0378">Hydrolase</keyword>
<protein>
    <submittedName>
        <fullName evidence="2">Acyl-peptide hydrolase</fullName>
    </submittedName>
</protein>
<dbReference type="PANTHER" id="PTHR43056:SF5">
    <property type="entry name" value="PEPTIDASE S9 PROLYL OLIGOPEPTIDASE CATALYTIC DOMAIN-CONTAINING PROTEIN"/>
    <property type="match status" value="1"/>
</dbReference>
<name>A0AA37F500_9ACTN</name>
<dbReference type="InterPro" id="IPR011042">
    <property type="entry name" value="6-blade_b-propeller_TolB-like"/>
</dbReference>
<dbReference type="InterPro" id="IPR050585">
    <property type="entry name" value="Xaa-Pro_dipeptidyl-ppase/CocE"/>
</dbReference>
<dbReference type="Proteomes" id="UP000627984">
    <property type="component" value="Unassembled WGS sequence"/>
</dbReference>
<dbReference type="SUPFAM" id="SSF82171">
    <property type="entry name" value="DPP6 N-terminal domain-like"/>
    <property type="match status" value="1"/>
</dbReference>
<dbReference type="EMBL" id="BMQD01000010">
    <property type="protein sequence ID" value="GGK72194.1"/>
    <property type="molecule type" value="Genomic_DNA"/>
</dbReference>
<evidence type="ECO:0000313" key="3">
    <source>
        <dbReference type="Proteomes" id="UP000627984"/>
    </source>
</evidence>
<evidence type="ECO:0000313" key="2">
    <source>
        <dbReference type="EMBL" id="GGK72194.1"/>
    </source>
</evidence>
<dbReference type="Pfam" id="PF00326">
    <property type="entry name" value="Peptidase_S9"/>
    <property type="match status" value="1"/>
</dbReference>
<reference evidence="2" key="2">
    <citation type="submission" date="2022-09" db="EMBL/GenBank/DDBJ databases">
        <authorList>
            <person name="Sun Q."/>
            <person name="Ohkuma M."/>
        </authorList>
    </citation>
    <scope>NUCLEOTIDE SEQUENCE</scope>
    <source>
        <strain evidence="2">JCM 3093</strain>
    </source>
</reference>
<dbReference type="InterPro" id="IPR001375">
    <property type="entry name" value="Peptidase_S9_cat"/>
</dbReference>
<dbReference type="Gene3D" id="2.120.10.30">
    <property type="entry name" value="TolB, C-terminal domain"/>
    <property type="match status" value="1"/>
</dbReference>
<dbReference type="InterPro" id="IPR029058">
    <property type="entry name" value="AB_hydrolase_fold"/>
</dbReference>
<accession>A0AA37F500</accession>
<sequence length="645" mass="69246">MPAERDLLPYAAWPSPVSTADVARSGLQLAFPAVLGDEVWWTEDRPAEGGRTTIMHRGADGVRRELLPAPWSARTRVHEYGGRSYAVVPGEGPGGDPGEGTGRSVVFANLADQRLYLLTPGAEPRPITPEPEREAGLRYADLTVRDGQVWCVQERHDGGSDSGDGDGKVSRSIVSVPLHGGAEPRERVSGSDFYASPVLSPDGEHLAYICWNHPLMPWNGTELRITRLADGASWTVKGGVTESVLAPQWRDDRHLYLVSDWSGWWNLYQVGIFGTSPQAIHPAEEEFAGPLWQLGGSPYAVLDDGRLAVLHGQGELRLGLLDPADGTLTDLDVPYDGWLPALAADGRTLAGIGYGPAIPQSVVRVDTVTGRVEGLRRDVDELPDIAYLPVPRTVEIEGRFGRRVHAHVYPPSNPEARGDGPPPYVVFVHGGPTGYGSTALDLKKAFFTSRGIGVIDVNYGGSTGYGRAYRERLRGQWGVVDVEDAIAAAEWLAEEGLADPARIAIRGGSAGGWTVMAACARSGAFAGGVSYYGVSALGPFAETTHDFESRYIEWLVGPSDPALYGSREPLGQVAGVTCPMLLLQGLSDPVVPPAQSEAFADALAERGVPCTYLTFEGESHGFRRAETRSAALAAELAFYQQIFFA</sequence>
<dbReference type="SUPFAM" id="SSF53474">
    <property type="entry name" value="alpha/beta-Hydrolases"/>
    <property type="match status" value="1"/>
</dbReference>
<evidence type="ECO:0000259" key="1">
    <source>
        <dbReference type="Pfam" id="PF00326"/>
    </source>
</evidence>
<feature type="domain" description="Peptidase S9 prolyl oligopeptidase catalytic" evidence="1">
    <location>
        <begin position="442"/>
        <end position="643"/>
    </location>
</feature>
<dbReference type="RefSeq" id="WP_191895659.1">
    <property type="nucleotide sequence ID" value="NZ_BMQD01000010.1"/>
</dbReference>
<dbReference type="Gene3D" id="3.40.50.1820">
    <property type="entry name" value="alpha/beta hydrolase"/>
    <property type="match status" value="1"/>
</dbReference>
<dbReference type="GO" id="GO:0008236">
    <property type="term" value="F:serine-type peptidase activity"/>
    <property type="evidence" value="ECO:0007669"/>
    <property type="project" value="InterPro"/>
</dbReference>